<evidence type="ECO:0000256" key="12">
    <source>
        <dbReference type="ARBA" id="ARBA00023268"/>
    </source>
</evidence>
<sequence>MPELPEVETTLRGLLPYLTDQLINCLILRRRTLRWDIPSQIEGRLPGHRITALRRRAKYLLIDTNAGGSLIIHLGMSGSLRLLAAETPLRPHDHVDIVLTNGRVLRFNDPRRFGCLLWQEDGQVHPLIQRLGCEPLSDVFNGYYLYQCSRGRHVSVKAFLMDQRIVVGVGNIYATESLFRAGISPLCEAGKISAQRYQRLAEVVKDILLYAINRGGTTLRDFLDPDGHPGYFKQELFVYGRQQQPCKHCGSLLRQTTIRQRTTVWCGNCQS</sequence>
<feature type="active site" description="Proton donor; for beta-elimination activity" evidence="15">
    <location>
        <position position="58"/>
    </location>
</feature>
<evidence type="ECO:0000256" key="2">
    <source>
        <dbReference type="ARBA" id="ARBA00009409"/>
    </source>
</evidence>
<evidence type="ECO:0000256" key="1">
    <source>
        <dbReference type="ARBA" id="ARBA00001668"/>
    </source>
</evidence>
<evidence type="ECO:0000256" key="9">
    <source>
        <dbReference type="ARBA" id="ARBA00023125"/>
    </source>
</evidence>
<evidence type="ECO:0000256" key="8">
    <source>
        <dbReference type="ARBA" id="ARBA00022833"/>
    </source>
</evidence>
<feature type="active site" description="Schiff-base intermediate with DNA" evidence="15">
    <location>
        <position position="2"/>
    </location>
</feature>
<comment type="cofactor">
    <cofactor evidence="15">
        <name>Zn(2+)</name>
        <dbReference type="ChEBI" id="CHEBI:29105"/>
    </cofactor>
    <text evidence="15">Binds 1 zinc ion per subunit.</text>
</comment>
<keyword evidence="6 15" id="KW-0863">Zinc-finger</keyword>
<dbReference type="EMBL" id="JAJPPU010000002">
    <property type="protein sequence ID" value="MCD8472936.1"/>
    <property type="molecule type" value="Genomic_DNA"/>
</dbReference>
<dbReference type="SUPFAM" id="SSF46946">
    <property type="entry name" value="S13-like H2TH domain"/>
    <property type="match status" value="1"/>
</dbReference>
<evidence type="ECO:0000313" key="19">
    <source>
        <dbReference type="EMBL" id="MCD8472847.1"/>
    </source>
</evidence>
<comment type="caution">
    <text evidence="18">The sequence shown here is derived from an EMBL/GenBank/DDBJ whole genome shotgun (WGS) entry which is preliminary data.</text>
</comment>
<evidence type="ECO:0000256" key="4">
    <source>
        <dbReference type="ARBA" id="ARBA00022723"/>
    </source>
</evidence>
<dbReference type="GO" id="GO:0006284">
    <property type="term" value="P:base-excision repair"/>
    <property type="evidence" value="ECO:0007669"/>
    <property type="project" value="InterPro"/>
</dbReference>
<dbReference type="GeneID" id="68899808"/>
<reference evidence="19" key="2">
    <citation type="submission" date="2021-11" db="EMBL/GenBank/DDBJ databases">
        <title>Genome sequence of Xylella taiwanensis PLS432.</title>
        <authorList>
            <person name="Weng L.-W."/>
            <person name="Su C.-C."/>
            <person name="Tsai C.-W."/>
            <person name="Kuo C.-H."/>
        </authorList>
    </citation>
    <scope>NUCLEOTIDE SEQUENCE</scope>
    <source>
        <strain evidence="19">PLS432</strain>
    </source>
</reference>
<dbReference type="OrthoDB" id="9800855at2"/>
<name>Z9JG65_9GAMM</name>
<gene>
    <name evidence="15 19" type="primary">mutM</name>
    <name evidence="15" type="synonym">fpg</name>
    <name evidence="18" type="ORF">AF72_13145</name>
    <name evidence="19" type="ORF">LPH55_05050</name>
    <name evidence="20" type="ORF">LPH55_05530</name>
</gene>
<feature type="domain" description="Formamidopyrimidine-DNA glycosylase catalytic" evidence="17">
    <location>
        <begin position="2"/>
        <end position="114"/>
    </location>
</feature>
<dbReference type="PANTHER" id="PTHR22993:SF9">
    <property type="entry name" value="FORMAMIDOPYRIMIDINE-DNA GLYCOSYLASE"/>
    <property type="match status" value="1"/>
</dbReference>
<keyword evidence="7 15" id="KW-0378">Hydrolase</keyword>
<dbReference type="RefSeq" id="WP_038273054.1">
    <property type="nucleotide sequence ID" value="NZ_CP053627.1"/>
</dbReference>
<feature type="active site" description="Proton donor; for delta-elimination activity" evidence="15">
    <location>
        <position position="261"/>
    </location>
</feature>
<dbReference type="Pfam" id="PF06831">
    <property type="entry name" value="H2TH"/>
    <property type="match status" value="1"/>
</dbReference>
<dbReference type="InterPro" id="IPR015886">
    <property type="entry name" value="H2TH_FPG"/>
</dbReference>
<keyword evidence="11 15" id="KW-0456">Lyase</keyword>
<evidence type="ECO:0000313" key="18">
    <source>
        <dbReference type="EMBL" id="EWS76998.1"/>
    </source>
</evidence>
<dbReference type="STRING" id="1444770.AF72_13145"/>
<evidence type="ECO:0000256" key="5">
    <source>
        <dbReference type="ARBA" id="ARBA00022763"/>
    </source>
</evidence>
<dbReference type="InterPro" id="IPR012319">
    <property type="entry name" value="FPG_cat"/>
</dbReference>
<dbReference type="KEGG" id="xtw:AB672_00765"/>
<evidence type="ECO:0000256" key="10">
    <source>
        <dbReference type="ARBA" id="ARBA00023204"/>
    </source>
</evidence>
<evidence type="ECO:0000256" key="6">
    <source>
        <dbReference type="ARBA" id="ARBA00022771"/>
    </source>
</evidence>
<dbReference type="HAMAP" id="MF_00103">
    <property type="entry name" value="Fapy_DNA_glycosyl"/>
    <property type="match status" value="1"/>
</dbReference>
<dbReference type="InterPro" id="IPR000214">
    <property type="entry name" value="Znf_DNA_glyclase/AP_lyase"/>
</dbReference>
<evidence type="ECO:0000256" key="14">
    <source>
        <dbReference type="ARBA" id="ARBA00044632"/>
    </source>
</evidence>
<proteinExistence type="inferred from homology"/>
<feature type="active site" description="Proton donor" evidence="15">
    <location>
        <position position="3"/>
    </location>
</feature>
<keyword evidence="13 15" id="KW-0326">Glycosidase</keyword>
<dbReference type="Gene3D" id="3.20.190.10">
    <property type="entry name" value="MutM-like, N-terminal"/>
    <property type="match status" value="1"/>
</dbReference>
<dbReference type="KEGG" id="xtw:AB672_00305"/>
<dbReference type="PROSITE" id="PS51068">
    <property type="entry name" value="FPG_CAT"/>
    <property type="match status" value="1"/>
</dbReference>
<dbReference type="FunFam" id="3.20.190.10:FF:000001">
    <property type="entry name" value="Formamidopyrimidine-DNA glycosylase"/>
    <property type="match status" value="1"/>
</dbReference>
<dbReference type="FunFam" id="1.10.8.50:FF:000003">
    <property type="entry name" value="Formamidopyrimidine-DNA glycosylase"/>
    <property type="match status" value="1"/>
</dbReference>
<keyword evidence="8 15" id="KW-0862">Zinc</keyword>
<organism evidence="18 21">
    <name type="scientific">Xylella taiwanensis</name>
    <dbReference type="NCBI Taxonomy" id="1444770"/>
    <lineage>
        <taxon>Bacteria</taxon>
        <taxon>Pseudomonadati</taxon>
        <taxon>Pseudomonadota</taxon>
        <taxon>Gammaproteobacteria</taxon>
        <taxon>Lysobacterales</taxon>
        <taxon>Lysobacteraceae</taxon>
        <taxon>Xylella</taxon>
    </lineage>
</organism>
<protein>
    <recommendedName>
        <fullName evidence="15">Formamidopyrimidine-DNA glycosylase</fullName>
        <shortName evidence="15">Fapy-DNA glycosylase</shortName>
        <ecNumber evidence="15">3.2.2.23</ecNumber>
    </recommendedName>
    <alternativeName>
        <fullName evidence="15">DNA-(apurinic or apyrimidinic site) lyase MutM</fullName>
        <shortName evidence="15">AP lyase MutM</shortName>
        <ecNumber evidence="15">4.2.99.18</ecNumber>
    </alternativeName>
</protein>
<feature type="binding site" evidence="15">
    <location>
        <position position="111"/>
    </location>
    <ligand>
        <name>DNA</name>
        <dbReference type="ChEBI" id="CHEBI:16991"/>
    </ligand>
</feature>
<dbReference type="PROSITE" id="PS51066">
    <property type="entry name" value="ZF_FPG_2"/>
    <property type="match status" value="1"/>
</dbReference>
<dbReference type="GO" id="GO:0003684">
    <property type="term" value="F:damaged DNA binding"/>
    <property type="evidence" value="ECO:0007669"/>
    <property type="project" value="InterPro"/>
</dbReference>
<dbReference type="InterPro" id="IPR015887">
    <property type="entry name" value="DNA_glyclase_Znf_dom_DNA_BS"/>
</dbReference>
<feature type="domain" description="FPG-type" evidence="16">
    <location>
        <begin position="237"/>
        <end position="271"/>
    </location>
</feature>
<dbReference type="EMBL" id="JDSQ01000040">
    <property type="protein sequence ID" value="EWS76998.1"/>
    <property type="molecule type" value="Genomic_DNA"/>
</dbReference>
<keyword evidence="5 15" id="KW-0227">DNA damage</keyword>
<dbReference type="SMART" id="SM01232">
    <property type="entry name" value="H2TH"/>
    <property type="match status" value="1"/>
</dbReference>
<evidence type="ECO:0000259" key="16">
    <source>
        <dbReference type="PROSITE" id="PS51066"/>
    </source>
</evidence>
<dbReference type="NCBIfam" id="NF002211">
    <property type="entry name" value="PRK01103.1"/>
    <property type="match status" value="1"/>
</dbReference>
<feature type="binding site" evidence="15">
    <location>
        <position position="92"/>
    </location>
    <ligand>
        <name>DNA</name>
        <dbReference type="ChEBI" id="CHEBI:16991"/>
    </ligand>
</feature>
<dbReference type="InterPro" id="IPR010979">
    <property type="entry name" value="Ribosomal_uS13-like_H2TH"/>
</dbReference>
<keyword evidence="4 15" id="KW-0479">Metal-binding</keyword>
<dbReference type="SUPFAM" id="SSF81624">
    <property type="entry name" value="N-terminal domain of MutM-like DNA repair proteins"/>
    <property type="match status" value="1"/>
</dbReference>
<dbReference type="AlphaFoldDB" id="Z9JG65"/>
<evidence type="ECO:0000256" key="7">
    <source>
        <dbReference type="ARBA" id="ARBA00022801"/>
    </source>
</evidence>
<dbReference type="eggNOG" id="COG0266">
    <property type="taxonomic scope" value="Bacteria"/>
</dbReference>
<dbReference type="PROSITE" id="PS01242">
    <property type="entry name" value="ZF_FPG_1"/>
    <property type="match status" value="1"/>
</dbReference>
<dbReference type="SMART" id="SM00898">
    <property type="entry name" value="Fapy_DNA_glyco"/>
    <property type="match status" value="1"/>
</dbReference>
<dbReference type="NCBIfam" id="TIGR00577">
    <property type="entry name" value="fpg"/>
    <property type="match status" value="1"/>
</dbReference>
<dbReference type="InterPro" id="IPR020629">
    <property type="entry name" value="FPG_Glyclase"/>
</dbReference>
<reference evidence="18 21" key="1">
    <citation type="journal article" date="2014" name="Genome Announc.">
        <title>Draft Genome Sequence of Xylella fastidiosa Pear Leaf Scorch Strain in Taiwan.</title>
        <authorList>
            <person name="Su C.C."/>
            <person name="Deng W.L."/>
            <person name="Jan F.J."/>
            <person name="Chang C.J."/>
            <person name="Huang H."/>
            <person name="Chen J."/>
        </authorList>
    </citation>
    <scope>NUCLEOTIDE SEQUENCE [LARGE SCALE GENOMIC DNA]</scope>
    <source>
        <strain evidence="18 21">PLS229</strain>
    </source>
</reference>
<evidence type="ECO:0000256" key="13">
    <source>
        <dbReference type="ARBA" id="ARBA00023295"/>
    </source>
</evidence>
<evidence type="ECO:0000259" key="17">
    <source>
        <dbReference type="PROSITE" id="PS51068"/>
    </source>
</evidence>
<dbReference type="Proteomes" id="UP001430701">
    <property type="component" value="Unassembled WGS sequence"/>
</dbReference>
<comment type="similarity">
    <text evidence="2 15">Belongs to the FPG family.</text>
</comment>
<evidence type="ECO:0000313" key="21">
    <source>
        <dbReference type="Proteomes" id="UP000020406"/>
    </source>
</evidence>
<dbReference type="EC" id="3.2.2.23" evidence="15"/>
<dbReference type="Pfam" id="PF01149">
    <property type="entry name" value="Fapy_DNA_glyco"/>
    <property type="match status" value="1"/>
</dbReference>
<comment type="function">
    <text evidence="15">Involved in base excision repair of DNA damaged by oxidation or by mutagenic agents. Acts as DNA glycosylase that recognizes and removes damaged bases. Has a preference for oxidized purines, such as 7,8-dihydro-8-oxoguanine (8-oxoG). Has AP (apurinic/apyrimidinic) lyase activity and introduces nicks in the DNA strand. Cleaves the DNA backbone by beta-delta elimination to generate a single-strand break at the site of the removed base with both 3'- and 5'-phosphates.</text>
</comment>
<comment type="catalytic activity">
    <reaction evidence="14 15">
        <text>2'-deoxyribonucleotide-(2'-deoxyribose 5'-phosphate)-2'-deoxyribonucleotide-DNA = a 3'-end 2'-deoxyribonucleotide-(2,3-dehydro-2,3-deoxyribose 5'-phosphate)-DNA + a 5'-end 5'-phospho-2'-deoxyribonucleoside-DNA + H(+)</text>
        <dbReference type="Rhea" id="RHEA:66592"/>
        <dbReference type="Rhea" id="RHEA-COMP:13180"/>
        <dbReference type="Rhea" id="RHEA-COMP:16897"/>
        <dbReference type="Rhea" id="RHEA-COMP:17067"/>
        <dbReference type="ChEBI" id="CHEBI:15378"/>
        <dbReference type="ChEBI" id="CHEBI:136412"/>
        <dbReference type="ChEBI" id="CHEBI:157695"/>
        <dbReference type="ChEBI" id="CHEBI:167181"/>
        <dbReference type="EC" id="4.2.99.18"/>
    </reaction>
</comment>
<keyword evidence="12 15" id="KW-0511">Multifunctional enzyme</keyword>
<comment type="catalytic activity">
    <reaction evidence="1 15">
        <text>Hydrolysis of DNA containing ring-opened 7-methylguanine residues, releasing 2,6-diamino-4-hydroxy-5-(N-methyl)formamidopyrimidine.</text>
        <dbReference type="EC" id="3.2.2.23"/>
    </reaction>
</comment>
<dbReference type="GO" id="GO:0140078">
    <property type="term" value="F:class I DNA-(apurinic or apyrimidinic site) endonuclease activity"/>
    <property type="evidence" value="ECO:0007669"/>
    <property type="project" value="UniProtKB-EC"/>
</dbReference>
<comment type="subunit">
    <text evidence="3 15">Monomer.</text>
</comment>
<dbReference type="CDD" id="cd08966">
    <property type="entry name" value="EcFpg-like_N"/>
    <property type="match status" value="1"/>
</dbReference>
<evidence type="ECO:0000256" key="15">
    <source>
        <dbReference type="HAMAP-Rule" id="MF_00103"/>
    </source>
</evidence>
<dbReference type="GO" id="GO:0008270">
    <property type="term" value="F:zinc ion binding"/>
    <property type="evidence" value="ECO:0007669"/>
    <property type="project" value="UniProtKB-UniRule"/>
</dbReference>
<evidence type="ECO:0000256" key="3">
    <source>
        <dbReference type="ARBA" id="ARBA00011245"/>
    </source>
</evidence>
<evidence type="ECO:0000256" key="11">
    <source>
        <dbReference type="ARBA" id="ARBA00023239"/>
    </source>
</evidence>
<dbReference type="SUPFAM" id="SSF57716">
    <property type="entry name" value="Glucocorticoid receptor-like (DNA-binding domain)"/>
    <property type="match status" value="1"/>
</dbReference>
<dbReference type="PATRIC" id="fig|1444770.3.peg.3111"/>
<evidence type="ECO:0000313" key="22">
    <source>
        <dbReference type="Proteomes" id="UP001430701"/>
    </source>
</evidence>
<dbReference type="PANTHER" id="PTHR22993">
    <property type="entry name" value="FORMAMIDOPYRIMIDINE-DNA GLYCOSYLASE"/>
    <property type="match status" value="1"/>
</dbReference>
<dbReference type="EC" id="4.2.99.18" evidence="15"/>
<evidence type="ECO:0000313" key="20">
    <source>
        <dbReference type="EMBL" id="MCD8472936.1"/>
    </source>
</evidence>
<keyword evidence="10 15" id="KW-0234">DNA repair</keyword>
<dbReference type="Gene3D" id="1.10.8.50">
    <property type="match status" value="1"/>
</dbReference>
<accession>Z9JG65</accession>
<dbReference type="EMBL" id="JAJPPU010000002">
    <property type="protein sequence ID" value="MCD8472847.1"/>
    <property type="molecule type" value="Genomic_DNA"/>
</dbReference>
<dbReference type="GO" id="GO:0034039">
    <property type="term" value="F:8-oxo-7,8-dihydroguanine DNA N-glycosylase activity"/>
    <property type="evidence" value="ECO:0007669"/>
    <property type="project" value="TreeGrafter"/>
</dbReference>
<keyword evidence="9 15" id="KW-0238">DNA-binding</keyword>
<dbReference type="InterPro" id="IPR035937">
    <property type="entry name" value="FPG_N"/>
</dbReference>
<keyword evidence="22" id="KW-1185">Reference proteome</keyword>
<feature type="binding site" evidence="15">
    <location>
        <position position="152"/>
    </location>
    <ligand>
        <name>DNA</name>
        <dbReference type="ChEBI" id="CHEBI:16991"/>
    </ligand>
</feature>
<dbReference type="Proteomes" id="UP000020406">
    <property type="component" value="Unassembled WGS sequence"/>
</dbReference>